<dbReference type="InterPro" id="IPR024072">
    <property type="entry name" value="DHFR-like_dom_sf"/>
</dbReference>
<proteinExistence type="predicted"/>
<dbReference type="KEGG" id="vg:40097272"/>
<organism evidence="2 3">
    <name type="scientific">Proteus phage PM135</name>
    <dbReference type="NCBI Taxonomy" id="2048008"/>
    <lineage>
        <taxon>Viruses</taxon>
        <taxon>Duplodnaviria</taxon>
        <taxon>Heunggongvirae</taxon>
        <taxon>Uroviricota</taxon>
        <taxon>Caudoviricetes</taxon>
        <taxon>Demerecviridae</taxon>
        <taxon>Novosibvirus</taxon>
        <taxon>Novosibvirus PM135</taxon>
    </lineage>
</organism>
<dbReference type="SUPFAM" id="SSF53597">
    <property type="entry name" value="Dihydrofolate reductase-like"/>
    <property type="match status" value="1"/>
</dbReference>
<dbReference type="GeneID" id="40097272"/>
<feature type="domain" description="DHFR" evidence="1">
    <location>
        <begin position="1"/>
        <end position="129"/>
    </location>
</feature>
<evidence type="ECO:0000313" key="2">
    <source>
        <dbReference type="EMBL" id="ATW69935.1"/>
    </source>
</evidence>
<reference evidence="3" key="1">
    <citation type="submission" date="2017-10" db="EMBL/GenBank/DDBJ databases">
        <title>Isolation and characterization of a group of new proteus bacteriophages.</title>
        <authorList>
            <person name="Kozlova Y.N."/>
            <person name="Morozova V.V."/>
            <person name="Babkin I.V."/>
            <person name="Tikunova N.V."/>
            <person name="Bokovaya O.V."/>
            <person name="Shedko E.D."/>
        </authorList>
    </citation>
    <scope>NUCLEOTIDE SEQUENCE [LARGE SCALE GENOMIC DNA]</scope>
</reference>
<evidence type="ECO:0000313" key="3">
    <source>
        <dbReference type="Proteomes" id="UP000241842"/>
    </source>
</evidence>
<dbReference type="GO" id="GO:0004146">
    <property type="term" value="F:dihydrofolate reductase activity"/>
    <property type="evidence" value="ECO:0007669"/>
    <property type="project" value="InterPro"/>
</dbReference>
<name>A0A2H4PRK4_9CAUD</name>
<dbReference type="InterPro" id="IPR001796">
    <property type="entry name" value="DHFR_dom"/>
</dbReference>
<dbReference type="GO" id="GO:0046654">
    <property type="term" value="P:tetrahydrofolate biosynthetic process"/>
    <property type="evidence" value="ECO:0007669"/>
    <property type="project" value="InterPro"/>
</dbReference>
<dbReference type="EMBL" id="MG030347">
    <property type="protein sequence ID" value="ATW69935.1"/>
    <property type="molecule type" value="Genomic_DNA"/>
</dbReference>
<evidence type="ECO:0000259" key="1">
    <source>
        <dbReference type="Pfam" id="PF00186"/>
    </source>
</evidence>
<dbReference type="Gene3D" id="3.40.430.10">
    <property type="entry name" value="Dihydrofolate Reductase, subunit A"/>
    <property type="match status" value="1"/>
</dbReference>
<dbReference type="Proteomes" id="UP000241842">
    <property type="component" value="Segment"/>
</dbReference>
<sequence length="179" mass="20186">MISLHFAVGSAGEFGLNGKLPWGSIPKELETFWKGLKSEKPNHIVMGRNTFNSLPKAVIDRLKELSALKVVDLERELTPKENTKLLYDTLTSLGGKVAVIGGAFILNTILTNMIELVDKMYISVMHLSMVNPRTMSYEPMKADTYLDMAQLNFIFDNLAHRRTIVEVDSEFTSMIMEMQ</sequence>
<dbReference type="OrthoDB" id="9577at10239"/>
<dbReference type="PRINTS" id="PR00070">
    <property type="entry name" value="DHFR"/>
</dbReference>
<protein>
    <submittedName>
        <fullName evidence="2">Putative dihydrofolate reductase</fullName>
    </submittedName>
</protein>
<dbReference type="RefSeq" id="YP_009620619.1">
    <property type="nucleotide sequence ID" value="NC_042090.1"/>
</dbReference>
<dbReference type="Pfam" id="PF00186">
    <property type="entry name" value="DHFR_1"/>
    <property type="match status" value="1"/>
</dbReference>
<keyword evidence="3" id="KW-1185">Reference proteome</keyword>
<accession>A0A2H4PRK4</accession>